<gene>
    <name evidence="1" type="ORF">K1T71_013862</name>
</gene>
<keyword evidence="2" id="KW-1185">Reference proteome</keyword>
<comment type="caution">
    <text evidence="1">The sequence shown here is derived from an EMBL/GenBank/DDBJ whole genome shotgun (WGS) entry which is preliminary data.</text>
</comment>
<dbReference type="EMBL" id="CM034413">
    <property type="protein sequence ID" value="KAJ0170491.1"/>
    <property type="molecule type" value="Genomic_DNA"/>
</dbReference>
<sequence>MFVSIFGLPPNVKYQDLKSLIKQQCNLIDIIIDNIVSTPDGTKKVRIGLADDGEAMRLVKGLDGYRLQGNHVIKVVPVGKTQPNPSQQGFDSQQYPPRNEFATNQGGDYRGSQRAPMDSMNRSQPWGPGGQNVWSQESPMAPVPQNNFGYTQGYAQQPAFHPQRPDAPYAQGRPMIDQYGSKPNVPDNRRNVEARSHVLRNIEIVDSPAINQPPTQGRYPPGQGYQQHDKPGAIKDPLRVPTRWEGMANQQGPGHYQAHGELQPWNHQRKPSPGREPGRMMQGRPISPRHGRPISPSRPGLHGRQSPGRPISPRHRMSPERPGRMGRPGSPRQAGRMESGVPGRHSGRPGSPKNYPDLGRPTDGRPGTTGRHMSPGRQHGRPGSPPNRQPGGRPIPSGKGSPPGRHHMRPGSPGMRSSGRPGSPGIRHSGRPGSPGMRPGRPISPGMRPSGRPGSPSMRHSGRPESPGMRSGRPISPGMRLPGRPGSPGMRPSGRPGSPGMRASGRPGSPNMRPSGRSGSPGLRPSGRPGSPGMRPPGRPGSPGMRPPGRPISPGPRTIQEQRPGMGRPGSPGMRLGRPGSPRKLDTFSGRAISPDGRPLPDQRPRMGRPGSPVMFVSGRSGSPGRRLSPHHRPGRPGSPPGRNLSPHSRIPGAPRRTISPNQRRLGDRGDSPRRMSPHRYSPDRHHPDKNDQFDPKFKLARPAYDSMASSKGMYSSAFRPNVPWQKDDKYPKIDDDRREGRIPPRAIEADKRILSTERKSRSPGRRDRSPLKDRFKRHSPSPRSPRRSWALEKRRSPEIREAPPPPVWPGQKRNDDQFGRRNIPDRMEKEEKGKHVPVWELHSDSKDIERRRESRLEQNDRRFEEKGDRRDILNRELRNERFALQNERPDTYSPKFSPREIDDRREFRLNDEKRFSERQARRDFQRRSVDRENRHRDELARQRNASPQHMDEQSIRRNFDKELEDIYKRAVEFRKKTEELRRSGERRREGYTEEDNSVMAYERSRRPKSPDQRDYKKSPLHERRPRSKEKVKAEWKVEQKPNLPEHVKAKREKALKEIMKRLLERQTVCDYLEGEFETRVRDELKLEISKIIQTLFGNEDVSFIEIIIKYQAKFTLKDEELMLQAVLNSLPKPNLKRSGPEISEGAAKTARRSSPTAIKGNRFNHATIKRKPVLVGQKNLQPVKRLKPSQPLAKPPKQVQKLEDKVVKVSSSQKKPVTRQPSLENSSGHYELNPLMNRMLEKELQDIMMKVWQELPDVPLQNPEKMIVDTFRNEAGDELRNVVGLNVAKRILNVYNPLYVKVQFTKRPERDHLKAFLMKYRCIKFERVDAAAKTFTALMKNIQDFDKICSVKSIRIGKLKVYISPNYEFLKCPPNLKINFGNKHVNDDKESLMKINITNTVNEDKNINNAPKLNEKNNIEVKKEVKSETKASPEVKYKVTESQKPTEIKTTPKAVKPATVAASKPLETKPVTVEPAKPAVKVPDNETPKKTIVMKPAEAKTANEIAKPKAQQIKTNEEDNTKPTIPVNKKSIKIEEAKITKPAAQTPVITETKTTKVAGNANKVEEIKGSKPQQEIQKKVIQKQVAAPKKSVLNPSKVVNKPKVSIQKSLGKVDKSKIKTKRETMRILEEGDDYDVLDDDDILALISEGVILDECSGSDTD</sequence>
<protein>
    <submittedName>
        <fullName evidence="1">Uncharacterized protein</fullName>
    </submittedName>
</protein>
<evidence type="ECO:0000313" key="1">
    <source>
        <dbReference type="EMBL" id="KAJ0170491.1"/>
    </source>
</evidence>
<name>A0ACC1CFZ4_9NEOP</name>
<organism evidence="1 2">
    <name type="scientific">Dendrolimus kikuchii</name>
    <dbReference type="NCBI Taxonomy" id="765133"/>
    <lineage>
        <taxon>Eukaryota</taxon>
        <taxon>Metazoa</taxon>
        <taxon>Ecdysozoa</taxon>
        <taxon>Arthropoda</taxon>
        <taxon>Hexapoda</taxon>
        <taxon>Insecta</taxon>
        <taxon>Pterygota</taxon>
        <taxon>Neoptera</taxon>
        <taxon>Endopterygota</taxon>
        <taxon>Lepidoptera</taxon>
        <taxon>Glossata</taxon>
        <taxon>Ditrysia</taxon>
        <taxon>Bombycoidea</taxon>
        <taxon>Lasiocampidae</taxon>
        <taxon>Dendrolimus</taxon>
    </lineage>
</organism>
<proteinExistence type="predicted"/>
<accession>A0ACC1CFZ4</accession>
<reference evidence="1 2" key="1">
    <citation type="journal article" date="2021" name="Front. Genet.">
        <title>Chromosome-Level Genome Assembly Reveals Significant Gene Expansion in the Toll and IMD Signaling Pathways of Dendrolimus kikuchii.</title>
        <authorList>
            <person name="Zhou J."/>
            <person name="Wu P."/>
            <person name="Xiong Z."/>
            <person name="Liu N."/>
            <person name="Zhao N."/>
            <person name="Ji M."/>
            <person name="Qiu Y."/>
            <person name="Yang B."/>
        </authorList>
    </citation>
    <scope>NUCLEOTIDE SEQUENCE [LARGE SCALE GENOMIC DNA]</scope>
    <source>
        <strain evidence="1">Ann1</strain>
    </source>
</reference>
<evidence type="ECO:0000313" key="2">
    <source>
        <dbReference type="Proteomes" id="UP000824533"/>
    </source>
</evidence>
<dbReference type="Proteomes" id="UP000824533">
    <property type="component" value="Linkage Group LG27"/>
</dbReference>